<keyword evidence="3" id="KW-0963">Cytoplasm</keyword>
<evidence type="ECO:0000256" key="1">
    <source>
        <dbReference type="ARBA" id="ARBA00004496"/>
    </source>
</evidence>
<name>A0A5J4L793_9ZZZZ</name>
<dbReference type="Pfam" id="PF09179">
    <property type="entry name" value="TilS"/>
    <property type="match status" value="1"/>
</dbReference>
<organism evidence="10">
    <name type="scientific">hot springs metagenome</name>
    <dbReference type="NCBI Taxonomy" id="433727"/>
    <lineage>
        <taxon>unclassified sequences</taxon>
        <taxon>metagenomes</taxon>
        <taxon>ecological metagenomes</taxon>
    </lineage>
</organism>
<dbReference type="HAMAP" id="MF_01161">
    <property type="entry name" value="tRNA_Ile_lys_synt"/>
    <property type="match status" value="1"/>
</dbReference>
<gene>
    <name evidence="10" type="ORF">A45J_2535</name>
</gene>
<dbReference type="NCBIfam" id="TIGR02432">
    <property type="entry name" value="lysidine_TilS_N"/>
    <property type="match status" value="1"/>
</dbReference>
<dbReference type="InterPro" id="IPR012796">
    <property type="entry name" value="Lysidine-tRNA-synth_C"/>
</dbReference>
<dbReference type="SUPFAM" id="SSF52402">
    <property type="entry name" value="Adenine nucleotide alpha hydrolases-like"/>
    <property type="match status" value="1"/>
</dbReference>
<dbReference type="GO" id="GO:0005737">
    <property type="term" value="C:cytoplasm"/>
    <property type="evidence" value="ECO:0007669"/>
    <property type="project" value="UniProtKB-SubCell"/>
</dbReference>
<dbReference type="Gene3D" id="1.20.59.20">
    <property type="match status" value="1"/>
</dbReference>
<comment type="catalytic activity">
    <reaction evidence="8">
        <text>cytidine(34) in tRNA(Ile2) + L-lysine + ATP = lysidine(34) in tRNA(Ile2) + AMP + diphosphate + H(+)</text>
        <dbReference type="Rhea" id="RHEA:43744"/>
        <dbReference type="Rhea" id="RHEA-COMP:10625"/>
        <dbReference type="Rhea" id="RHEA-COMP:10670"/>
        <dbReference type="ChEBI" id="CHEBI:15378"/>
        <dbReference type="ChEBI" id="CHEBI:30616"/>
        <dbReference type="ChEBI" id="CHEBI:32551"/>
        <dbReference type="ChEBI" id="CHEBI:33019"/>
        <dbReference type="ChEBI" id="CHEBI:82748"/>
        <dbReference type="ChEBI" id="CHEBI:83665"/>
        <dbReference type="ChEBI" id="CHEBI:456215"/>
        <dbReference type="EC" id="6.3.4.19"/>
    </reaction>
</comment>
<sequence>MEIIKKVRETINKYHMLAQGDHVLVGLSGGPDSVCLLTILHRLSTEFGINLSAVYINHGLRSDEIPYEIELCEDLCSSMDIPFITKSIDVRSYIKEKKLNKQEAARELRYNAFNEIAIQRSANKIAVGHNADDQAETIIMRLFRGTGPSGLAGIPPIRSQRSGISNQKIDLIRPLIEIERYEIEDFLETEGIGFAIDSSNLKQKYFRNKIRQLIVPIAKKINMDVIKTISRTADIFRDEERYFEIIVTKNLMKLITRKNDNTIELFIGPLEAMDTVILRRVLRRAIDETRGLRGISFTHIEEIISLIKSGKSGDRIYLPENIRAIKGYSTLILTSERPVRLGTYTIDGVGEIVLRESQIVIRSTIMGINEVKDYGDSQKNAVIDADKVHFPMIIRGRLHGDFFYPLGFGKKKKLQDYFVDEKIPRDERDAIALLISDNNIVWVIGYRLDERYKVDKDTKRVLKFEVKPLRI</sequence>
<comment type="caution">
    <text evidence="10">The sequence shown here is derived from an EMBL/GenBank/DDBJ whole genome shotgun (WGS) entry which is preliminary data.</text>
</comment>
<dbReference type="GO" id="GO:0008033">
    <property type="term" value="P:tRNA processing"/>
    <property type="evidence" value="ECO:0007669"/>
    <property type="project" value="UniProtKB-KW"/>
</dbReference>
<comment type="subcellular location">
    <subcellularLocation>
        <location evidence="1">Cytoplasm</location>
    </subcellularLocation>
</comment>
<keyword evidence="7" id="KW-0067">ATP-binding</keyword>
<dbReference type="InterPro" id="IPR012094">
    <property type="entry name" value="tRNA_Ile_lys_synt"/>
</dbReference>
<dbReference type="SMART" id="SM00977">
    <property type="entry name" value="TilS_C"/>
    <property type="match status" value="1"/>
</dbReference>
<dbReference type="SUPFAM" id="SSF82829">
    <property type="entry name" value="MesJ substrate recognition domain-like"/>
    <property type="match status" value="1"/>
</dbReference>
<dbReference type="NCBIfam" id="TIGR02433">
    <property type="entry name" value="lysidine_TilS_C"/>
    <property type="match status" value="1"/>
</dbReference>
<evidence type="ECO:0000256" key="3">
    <source>
        <dbReference type="ARBA" id="ARBA00022490"/>
    </source>
</evidence>
<dbReference type="PANTHER" id="PTHR43033:SF1">
    <property type="entry name" value="TRNA(ILE)-LYSIDINE SYNTHASE-RELATED"/>
    <property type="match status" value="1"/>
</dbReference>
<keyword evidence="6" id="KW-0547">Nucleotide-binding</keyword>
<evidence type="ECO:0000256" key="2">
    <source>
        <dbReference type="ARBA" id="ARBA00013267"/>
    </source>
</evidence>
<evidence type="ECO:0000313" key="10">
    <source>
        <dbReference type="EMBL" id="GER94770.1"/>
    </source>
</evidence>
<dbReference type="GO" id="GO:0005524">
    <property type="term" value="F:ATP binding"/>
    <property type="evidence" value="ECO:0007669"/>
    <property type="project" value="UniProtKB-KW"/>
</dbReference>
<dbReference type="GO" id="GO:0032267">
    <property type="term" value="F:tRNA(Ile)-lysidine synthase activity"/>
    <property type="evidence" value="ECO:0007669"/>
    <property type="project" value="UniProtKB-EC"/>
</dbReference>
<dbReference type="InterPro" id="IPR015262">
    <property type="entry name" value="tRNA_Ile_lys_synt_subst-bd"/>
</dbReference>
<dbReference type="EC" id="6.3.4.19" evidence="2"/>
<dbReference type="Pfam" id="PF01171">
    <property type="entry name" value="ATP_bind_3"/>
    <property type="match status" value="1"/>
</dbReference>
<dbReference type="AlphaFoldDB" id="A0A5J4L793"/>
<evidence type="ECO:0000256" key="4">
    <source>
        <dbReference type="ARBA" id="ARBA00022598"/>
    </source>
</evidence>
<dbReference type="CDD" id="cd01992">
    <property type="entry name" value="TilS_N"/>
    <property type="match status" value="1"/>
</dbReference>
<feature type="domain" description="Lysidine-tRNA(Ile) synthetase C-terminal" evidence="9">
    <location>
        <begin position="392"/>
        <end position="464"/>
    </location>
</feature>
<dbReference type="InterPro" id="IPR012795">
    <property type="entry name" value="tRNA_Ile_lys_synt_N"/>
</dbReference>
<dbReference type="EMBL" id="BLAB01000001">
    <property type="protein sequence ID" value="GER94770.1"/>
    <property type="molecule type" value="Genomic_DNA"/>
</dbReference>
<evidence type="ECO:0000256" key="7">
    <source>
        <dbReference type="ARBA" id="ARBA00022840"/>
    </source>
</evidence>
<dbReference type="InterPro" id="IPR011063">
    <property type="entry name" value="TilS/TtcA_N"/>
</dbReference>
<evidence type="ECO:0000256" key="8">
    <source>
        <dbReference type="ARBA" id="ARBA00048539"/>
    </source>
</evidence>
<evidence type="ECO:0000259" key="9">
    <source>
        <dbReference type="SMART" id="SM00977"/>
    </source>
</evidence>
<keyword evidence="4" id="KW-0436">Ligase</keyword>
<evidence type="ECO:0000256" key="5">
    <source>
        <dbReference type="ARBA" id="ARBA00022694"/>
    </source>
</evidence>
<dbReference type="PANTHER" id="PTHR43033">
    <property type="entry name" value="TRNA(ILE)-LYSIDINE SYNTHASE-RELATED"/>
    <property type="match status" value="1"/>
</dbReference>
<dbReference type="Gene3D" id="3.40.50.620">
    <property type="entry name" value="HUPs"/>
    <property type="match status" value="1"/>
</dbReference>
<reference evidence="10" key="1">
    <citation type="submission" date="2019-10" db="EMBL/GenBank/DDBJ databases">
        <title>Metagenomic sequencing of thiosulfate-disproportionating enrichment culture.</title>
        <authorList>
            <person name="Umezawa K."/>
            <person name="Kojima H."/>
            <person name="Fukui M."/>
        </authorList>
    </citation>
    <scope>NUCLEOTIDE SEQUENCE</scope>
    <source>
        <strain evidence="10">45J</strain>
    </source>
</reference>
<evidence type="ECO:0000256" key="6">
    <source>
        <dbReference type="ARBA" id="ARBA00022741"/>
    </source>
</evidence>
<protein>
    <recommendedName>
        <fullName evidence="2">tRNA(Ile)-lysidine synthetase</fullName>
        <ecNumber evidence="2">6.3.4.19</ecNumber>
    </recommendedName>
</protein>
<accession>A0A5J4L793</accession>
<dbReference type="SUPFAM" id="SSF56037">
    <property type="entry name" value="PheT/TilS domain"/>
    <property type="match status" value="1"/>
</dbReference>
<keyword evidence="5" id="KW-0819">tRNA processing</keyword>
<dbReference type="Pfam" id="PF11734">
    <property type="entry name" value="TilS_C"/>
    <property type="match status" value="1"/>
</dbReference>
<proteinExistence type="inferred from homology"/>
<dbReference type="InterPro" id="IPR014729">
    <property type="entry name" value="Rossmann-like_a/b/a_fold"/>
</dbReference>